<organism evidence="3 4">
    <name type="scientific">Momordica charantia</name>
    <name type="common">Bitter gourd</name>
    <name type="synonym">Balsam pear</name>
    <dbReference type="NCBI Taxonomy" id="3673"/>
    <lineage>
        <taxon>Eukaryota</taxon>
        <taxon>Viridiplantae</taxon>
        <taxon>Streptophyta</taxon>
        <taxon>Embryophyta</taxon>
        <taxon>Tracheophyta</taxon>
        <taxon>Spermatophyta</taxon>
        <taxon>Magnoliopsida</taxon>
        <taxon>eudicotyledons</taxon>
        <taxon>Gunneridae</taxon>
        <taxon>Pentapetalae</taxon>
        <taxon>rosids</taxon>
        <taxon>fabids</taxon>
        <taxon>Cucurbitales</taxon>
        <taxon>Cucurbitaceae</taxon>
        <taxon>Momordiceae</taxon>
        <taxon>Momordica</taxon>
    </lineage>
</organism>
<protein>
    <submittedName>
        <fullName evidence="4">Protein plastid transcriptionally active 16, chloroplastic</fullName>
    </submittedName>
</protein>
<dbReference type="InterPro" id="IPR036291">
    <property type="entry name" value="NAD(P)-bd_dom_sf"/>
</dbReference>
<dbReference type="PANTHER" id="PTHR47711">
    <property type="entry name" value="PROTEIN PLASTID TRANSCRIPTIONALLY ACTIVE 16, CHLOROPLASTIC"/>
    <property type="match status" value="1"/>
</dbReference>
<dbReference type="Proteomes" id="UP000504603">
    <property type="component" value="Unplaced"/>
</dbReference>
<feature type="compositionally biased region" description="Basic and acidic residues" evidence="1">
    <location>
        <begin position="375"/>
        <end position="399"/>
    </location>
</feature>
<reference evidence="4" key="1">
    <citation type="submission" date="2025-08" db="UniProtKB">
        <authorList>
            <consortium name="RefSeq"/>
        </authorList>
    </citation>
    <scope>IDENTIFICATION</scope>
    <source>
        <strain evidence="4">OHB3-1</strain>
    </source>
</reference>
<feature type="domain" description="NAD(P)-binding" evidence="2">
    <location>
        <begin position="110"/>
        <end position="318"/>
    </location>
</feature>
<dbReference type="Gene3D" id="3.40.50.720">
    <property type="entry name" value="NAD(P)-binding Rossmann-like Domain"/>
    <property type="match status" value="1"/>
</dbReference>
<gene>
    <name evidence="4" type="primary">LOC111017020</name>
</gene>
<evidence type="ECO:0000313" key="3">
    <source>
        <dbReference type="Proteomes" id="UP000504603"/>
    </source>
</evidence>
<evidence type="ECO:0000256" key="1">
    <source>
        <dbReference type="SAM" id="MobiDB-lite"/>
    </source>
</evidence>
<feature type="compositionally biased region" description="Low complexity" evidence="1">
    <location>
        <begin position="51"/>
        <end position="62"/>
    </location>
</feature>
<dbReference type="AlphaFoldDB" id="A0A6J1D3Q1"/>
<feature type="compositionally biased region" description="Basic and acidic residues" evidence="1">
    <location>
        <begin position="534"/>
        <end position="551"/>
    </location>
</feature>
<evidence type="ECO:0000313" key="4">
    <source>
        <dbReference type="RefSeq" id="XP_022148339.1"/>
    </source>
</evidence>
<name>A0A6J1D3Q1_MOMCH</name>
<keyword evidence="3" id="KW-1185">Reference proteome</keyword>
<feature type="region of interest" description="Disordered" evidence="1">
    <location>
        <begin position="430"/>
        <end position="458"/>
    </location>
</feature>
<feature type="region of interest" description="Disordered" evidence="1">
    <location>
        <begin position="488"/>
        <end position="551"/>
    </location>
</feature>
<dbReference type="GeneID" id="111017020"/>
<feature type="region of interest" description="Disordered" evidence="1">
    <location>
        <begin position="42"/>
        <end position="69"/>
    </location>
</feature>
<dbReference type="RefSeq" id="XP_022148339.1">
    <property type="nucleotide sequence ID" value="XM_022292647.1"/>
</dbReference>
<dbReference type="PANTHER" id="PTHR47711:SF2">
    <property type="entry name" value="PROTEIN PLASTID TRANSCRIPTIONALLY ACTIVE 16, CHLOROPLASTIC"/>
    <property type="match status" value="1"/>
</dbReference>
<dbReference type="KEGG" id="mcha:111017020"/>
<dbReference type="SUPFAM" id="SSF51735">
    <property type="entry name" value="NAD(P)-binding Rossmann-fold domains"/>
    <property type="match status" value="1"/>
</dbReference>
<dbReference type="InterPro" id="IPR016040">
    <property type="entry name" value="NAD(P)-bd_dom"/>
</dbReference>
<accession>A0A6J1D3Q1</accession>
<dbReference type="OrthoDB" id="514963at2759"/>
<dbReference type="Pfam" id="PF13460">
    <property type="entry name" value="NAD_binding_10"/>
    <property type="match status" value="1"/>
</dbReference>
<feature type="region of interest" description="Disordered" evidence="1">
    <location>
        <begin position="375"/>
        <end position="413"/>
    </location>
</feature>
<evidence type="ECO:0000259" key="2">
    <source>
        <dbReference type="Pfam" id="PF13460"/>
    </source>
</evidence>
<proteinExistence type="predicted"/>
<sequence length="570" mass="60922">MAAIITSNSFILTTAPNTRRSFKSHRRQFAVYARRSGTFGSLRLGKSSNGSPSSDDAPPEESGNSNPFRFNFGKVPDMKSLIPVVSNPSSSGLSFGNARRKDPNTVFVAGATGQAGIRLAQTLLREGFSVRAGVPELDAAQELARLAAKYMVISNEESKRLNAVESTFQDAESIAKAIGNAGKVVVTIGAAENGPTSEVTTSDALQVIQAAQLAGVSHVAIVYDGSALNSSTYNVLDGLSSFFNNLFSRSQQLSVSELLQKIVETDVGYTFIKTNLVEDFAPERTYNVVVGAEGSASSNDYKVAKSQIASLVAGVFSNTAVAENKVVEVYSSPSAPSSSVEQLFSAIPKDGRREAYAEAQAKAKAEEEAIRAAEKARQEAEAAKKKEEQVAKRLSEKAAKASSPPPAAAAEESDQIAFFNTFLNKAKDFSSEQSQKLKKLTEKEPQAPSKAKAEEEAESAGSFVNNFFSKAKDLGSAQPWEKLAFQLQKPPSEESNVQVATVRGQAKARALPSKKAAVRQPQTNSNSKPPFAVKAKENSKPKGKEEGSKAEVRKVFGGLFSQETLYVDDD</sequence>